<dbReference type="AlphaFoldDB" id="A0A9P8CHL9"/>
<name>A0A9P8CHL9_9HELO</name>
<reference evidence="2" key="1">
    <citation type="journal article" date="2021" name="IMA Fungus">
        <title>Genomic characterization of three marine fungi, including Emericellopsis atlantica sp. nov. with signatures of a generalist lifestyle and marine biomass degradation.</title>
        <authorList>
            <person name="Hagestad O.C."/>
            <person name="Hou L."/>
            <person name="Andersen J.H."/>
            <person name="Hansen E.H."/>
            <person name="Altermark B."/>
            <person name="Li C."/>
            <person name="Kuhnert E."/>
            <person name="Cox R.J."/>
            <person name="Crous P.W."/>
            <person name="Spatafora J.W."/>
            <person name="Lail K."/>
            <person name="Amirebrahimi M."/>
            <person name="Lipzen A."/>
            <person name="Pangilinan J."/>
            <person name="Andreopoulos W."/>
            <person name="Hayes R.D."/>
            <person name="Ng V."/>
            <person name="Grigoriev I.V."/>
            <person name="Jackson S.A."/>
            <person name="Sutton T.D.S."/>
            <person name="Dobson A.D.W."/>
            <person name="Rama T."/>
        </authorList>
    </citation>
    <scope>NUCLEOTIDE SEQUENCE</scope>
    <source>
        <strain evidence="2">TRa3180A</strain>
    </source>
</reference>
<feature type="region of interest" description="Disordered" evidence="1">
    <location>
        <begin position="155"/>
        <end position="191"/>
    </location>
</feature>
<accession>A0A9P8CHL9</accession>
<evidence type="ECO:0000256" key="1">
    <source>
        <dbReference type="SAM" id="MobiDB-lite"/>
    </source>
</evidence>
<protein>
    <submittedName>
        <fullName evidence="2">Uncharacterized protein</fullName>
    </submittedName>
</protein>
<keyword evidence="3" id="KW-1185">Reference proteome</keyword>
<feature type="non-terminal residue" evidence="2">
    <location>
        <position position="1"/>
    </location>
</feature>
<dbReference type="OrthoDB" id="5422777at2759"/>
<evidence type="ECO:0000313" key="3">
    <source>
        <dbReference type="Proteomes" id="UP000887226"/>
    </source>
</evidence>
<proteinExistence type="predicted"/>
<feature type="compositionally biased region" description="Polar residues" evidence="1">
    <location>
        <begin position="176"/>
        <end position="188"/>
    </location>
</feature>
<comment type="caution">
    <text evidence="2">The sequence shown here is derived from an EMBL/GenBank/DDBJ whole genome shotgun (WGS) entry which is preliminary data.</text>
</comment>
<organism evidence="2 3">
    <name type="scientific">Calycina marina</name>
    <dbReference type="NCBI Taxonomy" id="1763456"/>
    <lineage>
        <taxon>Eukaryota</taxon>
        <taxon>Fungi</taxon>
        <taxon>Dikarya</taxon>
        <taxon>Ascomycota</taxon>
        <taxon>Pezizomycotina</taxon>
        <taxon>Leotiomycetes</taxon>
        <taxon>Helotiales</taxon>
        <taxon>Pezizellaceae</taxon>
        <taxon>Calycina</taxon>
    </lineage>
</organism>
<gene>
    <name evidence="2" type="ORF">BJ878DRAFT_418813</name>
</gene>
<dbReference type="Proteomes" id="UP000887226">
    <property type="component" value="Unassembled WGS sequence"/>
</dbReference>
<dbReference type="EMBL" id="MU253838">
    <property type="protein sequence ID" value="KAG9245611.1"/>
    <property type="molecule type" value="Genomic_DNA"/>
</dbReference>
<sequence>KILDASDLDSSRTIRANLRLKFGPARETEYKSNSTKAVIATNIIRASTIRGLCQSHPYGVIALSTTYPTKTWTESSTDVFDGLIKLLKEEKEQYWPEEIVDIMDELERERPMSIEFRILRAKIFHPQAKRRQKLGKLDGPALQISSLPPVQTGELATETLSGPSGIIHHSSRQDEQQNPTAVDSLSPSKENREMKDMYTNAPASNISKMPEPFRTAIENSRLWKWERSQGLKTTGCWPSLFPKDRTQDVSFTIWCGKKDGEHLTIFFGGAA</sequence>
<evidence type="ECO:0000313" key="2">
    <source>
        <dbReference type="EMBL" id="KAG9245611.1"/>
    </source>
</evidence>